<keyword evidence="3 7" id="KW-1134">Transmembrane beta strand</keyword>
<protein>
    <submittedName>
        <fullName evidence="10">TonB-dependent Receptor Plug Domain protein</fullName>
    </submittedName>
</protein>
<dbReference type="PROSITE" id="PS52016">
    <property type="entry name" value="TONB_DEPENDENT_REC_3"/>
    <property type="match status" value="1"/>
</dbReference>
<evidence type="ECO:0000313" key="11">
    <source>
        <dbReference type="Proteomes" id="UP000054823"/>
    </source>
</evidence>
<dbReference type="Gene3D" id="2.170.130.10">
    <property type="entry name" value="TonB-dependent receptor, plug domain"/>
    <property type="match status" value="1"/>
</dbReference>
<evidence type="ECO:0000256" key="1">
    <source>
        <dbReference type="ARBA" id="ARBA00004571"/>
    </source>
</evidence>
<keyword evidence="10" id="KW-0675">Receptor</keyword>
<sequence length="864" mass="94996">MRHSSVRALLFTSTMLVAAPFAAPFAMAQSATDLDDIVVGVPTEEAEGQTSGEGTDDGGIASNTIDEDDPANSGTSTLGQDSILLRGNGQDANSALVGLPNVHYRSDVNEDGEVNDDVGEGTDDVLDLQPQEISISGARVNENNIMIDGIGINSVVTPASPSTQGDESVVPDLLGFYGGHSQTQYVPSSMVEQVEVMDSNVSAEYGGFLGGSVNYKLRKPDLEEARGALSYSFQSDDFAKYSLGTEDKENPNNRAKPKWTKQNFSLDYSTPVSENTAVMFGYSTQRATAEKQRAPQFGSEVVDSKSRSDFYRFALTHELDNGDRLTGSLNYTDYDQDWNLENTRDVKLDIQNQALLGEVGYERDIGNLWFMRNATLDLGVNLQRNEIANTQDENQQFNWIGMDRNGNDLSAGIEGCDPVAGGGVQMCQTGGTGSKYFQDNRIGLDAKVSGEVGNGTFKSGIELEYYDVNRRGEAVEYYTSTFANTAGNCNPGDPSCTAEQYFWARQTIDAYNLDVTASKVGAYAEIDQTFGDFFLRGGLRMDYNDVLENVDIAPRLSATWAPSDGFSLTVGANRYYDDNYLAYAVQDALPRTRMGLRFGDPTLPWNETFNGGETSYSGRGLDTPYNDELSVALGIKDRFTNGFWRVRALQRKGKDLFTNEGTSTSPTLTNGGESDYKSLVLEYQKTWQPTNIPHLNNLGIYTSLTWSDSNRVGGTYFATPSQESRDVWYNGQAYNRSAWDENLGNLDQPFRATAEIRSQWFDGGMSLGLVADFTDAYSGVLYDGVTRPDPNGPLYSEYKDHRFKKYVLFNLNASFKVAEVGNGNDLMLDVQVNNLFDRMPSGTSSDTSPWVRGRTVWVGTNLTF</sequence>
<feature type="chain" id="PRO_5006061853" evidence="9">
    <location>
        <begin position="19"/>
        <end position="864"/>
    </location>
</feature>
<dbReference type="Proteomes" id="UP000054823">
    <property type="component" value="Unassembled WGS sequence"/>
</dbReference>
<dbReference type="InterPro" id="IPR036942">
    <property type="entry name" value="Beta-barrel_TonB_sf"/>
</dbReference>
<feature type="signal peptide" evidence="9">
    <location>
        <begin position="1"/>
        <end position="18"/>
    </location>
</feature>
<dbReference type="RefSeq" id="WP_058240165.1">
    <property type="nucleotide sequence ID" value="NZ_CYPW01000024.1"/>
</dbReference>
<evidence type="ECO:0000256" key="5">
    <source>
        <dbReference type="ARBA" id="ARBA00023136"/>
    </source>
</evidence>
<evidence type="ECO:0000256" key="2">
    <source>
        <dbReference type="ARBA" id="ARBA00022448"/>
    </source>
</evidence>
<evidence type="ECO:0000256" key="8">
    <source>
        <dbReference type="SAM" id="MobiDB-lite"/>
    </source>
</evidence>
<feature type="region of interest" description="Disordered" evidence="8">
    <location>
        <begin position="44"/>
        <end position="85"/>
    </location>
</feature>
<keyword evidence="4 7" id="KW-0812">Transmembrane</keyword>
<keyword evidence="11" id="KW-1185">Reference proteome</keyword>
<dbReference type="InterPro" id="IPR039426">
    <property type="entry name" value="TonB-dep_rcpt-like"/>
</dbReference>
<comment type="similarity">
    <text evidence="7">Belongs to the TonB-dependent receptor family.</text>
</comment>
<organism evidence="10 11">
    <name type="scientific">Shimia marina</name>
    <dbReference type="NCBI Taxonomy" id="321267"/>
    <lineage>
        <taxon>Bacteria</taxon>
        <taxon>Pseudomonadati</taxon>
        <taxon>Pseudomonadota</taxon>
        <taxon>Alphaproteobacteria</taxon>
        <taxon>Rhodobacterales</taxon>
        <taxon>Roseobacteraceae</taxon>
    </lineage>
</organism>
<reference evidence="10 11" key="1">
    <citation type="submission" date="2015-09" db="EMBL/GenBank/DDBJ databases">
        <authorList>
            <consortium name="Swine Surveillance"/>
        </authorList>
    </citation>
    <scope>NUCLEOTIDE SEQUENCE [LARGE SCALE GENOMIC DNA]</scope>
    <source>
        <strain evidence="10 11">CECT 7688</strain>
    </source>
</reference>
<keyword evidence="2 7" id="KW-0813">Transport</keyword>
<dbReference type="Gene3D" id="2.40.170.20">
    <property type="entry name" value="TonB-dependent receptor, beta-barrel domain"/>
    <property type="match status" value="1"/>
</dbReference>
<gene>
    <name evidence="10" type="ORF">SHM7688_02446</name>
</gene>
<dbReference type="GO" id="GO:0009279">
    <property type="term" value="C:cell outer membrane"/>
    <property type="evidence" value="ECO:0007669"/>
    <property type="project" value="UniProtKB-SubCell"/>
</dbReference>
<accession>A0A0P1ER88</accession>
<dbReference type="EMBL" id="CYPW01000024">
    <property type="protein sequence ID" value="CUH52995.1"/>
    <property type="molecule type" value="Genomic_DNA"/>
</dbReference>
<evidence type="ECO:0000256" key="9">
    <source>
        <dbReference type="SAM" id="SignalP"/>
    </source>
</evidence>
<dbReference type="OrthoDB" id="9796221at2"/>
<dbReference type="InterPro" id="IPR037066">
    <property type="entry name" value="Plug_dom_sf"/>
</dbReference>
<evidence type="ECO:0000256" key="3">
    <source>
        <dbReference type="ARBA" id="ARBA00022452"/>
    </source>
</evidence>
<comment type="subcellular location">
    <subcellularLocation>
        <location evidence="1 7">Cell outer membrane</location>
        <topology evidence="1 7">Multi-pass membrane protein</topology>
    </subcellularLocation>
</comment>
<dbReference type="SUPFAM" id="SSF56935">
    <property type="entry name" value="Porins"/>
    <property type="match status" value="1"/>
</dbReference>
<name>A0A0P1ER88_9RHOB</name>
<keyword evidence="6 7" id="KW-0998">Cell outer membrane</keyword>
<evidence type="ECO:0000256" key="4">
    <source>
        <dbReference type="ARBA" id="ARBA00022692"/>
    </source>
</evidence>
<keyword evidence="5 7" id="KW-0472">Membrane</keyword>
<dbReference type="STRING" id="321267.SHM7688_02446"/>
<keyword evidence="9" id="KW-0732">Signal</keyword>
<evidence type="ECO:0000256" key="7">
    <source>
        <dbReference type="PROSITE-ProRule" id="PRU01360"/>
    </source>
</evidence>
<proteinExistence type="inferred from homology"/>
<dbReference type="AlphaFoldDB" id="A0A0P1ER88"/>
<evidence type="ECO:0000256" key="6">
    <source>
        <dbReference type="ARBA" id="ARBA00023237"/>
    </source>
</evidence>
<evidence type="ECO:0000313" key="10">
    <source>
        <dbReference type="EMBL" id="CUH52995.1"/>
    </source>
</evidence>